<proteinExistence type="predicted"/>
<dbReference type="AlphaFoldDB" id="A0A849BQ92"/>
<dbReference type="InterPro" id="IPR001647">
    <property type="entry name" value="HTH_TetR"/>
</dbReference>
<evidence type="ECO:0000259" key="5">
    <source>
        <dbReference type="PROSITE" id="PS50977"/>
    </source>
</evidence>
<keyword evidence="1" id="KW-0805">Transcription regulation</keyword>
<dbReference type="InterPro" id="IPR050109">
    <property type="entry name" value="HTH-type_TetR-like_transc_reg"/>
</dbReference>
<dbReference type="GO" id="GO:0003700">
    <property type="term" value="F:DNA-binding transcription factor activity"/>
    <property type="evidence" value="ECO:0007669"/>
    <property type="project" value="TreeGrafter"/>
</dbReference>
<dbReference type="EMBL" id="JABEMA010000157">
    <property type="protein sequence ID" value="NNH23543.1"/>
    <property type="molecule type" value="Genomic_DNA"/>
</dbReference>
<name>A0A849BQ92_9ACTN</name>
<evidence type="ECO:0000313" key="6">
    <source>
        <dbReference type="EMBL" id="NNH23543.1"/>
    </source>
</evidence>
<evidence type="ECO:0000256" key="1">
    <source>
        <dbReference type="ARBA" id="ARBA00023015"/>
    </source>
</evidence>
<dbReference type="Gene3D" id="1.10.357.10">
    <property type="entry name" value="Tetracycline Repressor, domain 2"/>
    <property type="match status" value="1"/>
</dbReference>
<evidence type="ECO:0000256" key="2">
    <source>
        <dbReference type="ARBA" id="ARBA00023125"/>
    </source>
</evidence>
<dbReference type="PANTHER" id="PTHR30055">
    <property type="entry name" value="HTH-TYPE TRANSCRIPTIONAL REGULATOR RUTR"/>
    <property type="match status" value="1"/>
</dbReference>
<feature type="domain" description="HTH tetR-type" evidence="5">
    <location>
        <begin position="53"/>
        <end position="113"/>
    </location>
</feature>
<dbReference type="SUPFAM" id="SSF46689">
    <property type="entry name" value="Homeodomain-like"/>
    <property type="match status" value="1"/>
</dbReference>
<dbReference type="InterPro" id="IPR036271">
    <property type="entry name" value="Tet_transcr_reg_TetR-rel_C_sf"/>
</dbReference>
<keyword evidence="3" id="KW-0804">Transcription</keyword>
<dbReference type="Pfam" id="PF00440">
    <property type="entry name" value="TetR_N"/>
    <property type="match status" value="1"/>
</dbReference>
<gene>
    <name evidence="6" type="ORF">HLB09_10655</name>
</gene>
<protein>
    <submittedName>
        <fullName evidence="6">TetR family transcriptional regulator</fullName>
    </submittedName>
</protein>
<dbReference type="InterPro" id="IPR009057">
    <property type="entry name" value="Homeodomain-like_sf"/>
</dbReference>
<keyword evidence="7" id="KW-1185">Reference proteome</keyword>
<dbReference type="Proteomes" id="UP000555552">
    <property type="component" value="Unassembled WGS sequence"/>
</dbReference>
<dbReference type="PROSITE" id="PS50977">
    <property type="entry name" value="HTH_TETR_2"/>
    <property type="match status" value="1"/>
</dbReference>
<sequence>MDLRAGHGDLLERPGVRHQCGRRQHRAGCGRRPHLRARWRREQVLERATYHHGDLRNALVDAATAAVRASGPEGLALREVAREVGVSPNAAYRHFAGRADLLATVAEHARGAMGAAMAERLAAVPPADEAPALARARLAAVGRGYVEWAVAEPGLFGVAFGAPPGAAKDGPPGCVGGPDPWWMLQERLAELDAAGGLGPRGRHGADTTAWAAVHGLAVLLIGPLAGLGAAERETALARVLATVGAGLAA</sequence>
<evidence type="ECO:0000313" key="7">
    <source>
        <dbReference type="Proteomes" id="UP000555552"/>
    </source>
</evidence>
<keyword evidence="2 4" id="KW-0238">DNA-binding</keyword>
<evidence type="ECO:0000256" key="4">
    <source>
        <dbReference type="PROSITE-ProRule" id="PRU00335"/>
    </source>
</evidence>
<dbReference type="PANTHER" id="PTHR30055:SF234">
    <property type="entry name" value="HTH-TYPE TRANSCRIPTIONAL REGULATOR BETI"/>
    <property type="match status" value="1"/>
</dbReference>
<dbReference type="SUPFAM" id="SSF48498">
    <property type="entry name" value="Tetracyclin repressor-like, C-terminal domain"/>
    <property type="match status" value="1"/>
</dbReference>
<feature type="DNA-binding region" description="H-T-H motif" evidence="4">
    <location>
        <begin position="76"/>
        <end position="95"/>
    </location>
</feature>
<accession>A0A849BQ92</accession>
<dbReference type="RefSeq" id="WP_171203353.1">
    <property type="nucleotide sequence ID" value="NZ_BAAANP010000002.1"/>
</dbReference>
<dbReference type="InterPro" id="IPR025996">
    <property type="entry name" value="MT1864/Rv1816-like_C"/>
</dbReference>
<dbReference type="Pfam" id="PF13305">
    <property type="entry name" value="TetR_C_33"/>
    <property type="match status" value="1"/>
</dbReference>
<organism evidence="6 7">
    <name type="scientific">Pseudokineococcus marinus</name>
    <dbReference type="NCBI Taxonomy" id="351215"/>
    <lineage>
        <taxon>Bacteria</taxon>
        <taxon>Bacillati</taxon>
        <taxon>Actinomycetota</taxon>
        <taxon>Actinomycetes</taxon>
        <taxon>Kineosporiales</taxon>
        <taxon>Kineosporiaceae</taxon>
        <taxon>Pseudokineococcus</taxon>
    </lineage>
</organism>
<evidence type="ECO:0000256" key="3">
    <source>
        <dbReference type="ARBA" id="ARBA00023163"/>
    </source>
</evidence>
<comment type="caution">
    <text evidence="6">The sequence shown here is derived from an EMBL/GenBank/DDBJ whole genome shotgun (WGS) entry which is preliminary data.</text>
</comment>
<dbReference type="GO" id="GO:0000976">
    <property type="term" value="F:transcription cis-regulatory region binding"/>
    <property type="evidence" value="ECO:0007669"/>
    <property type="project" value="TreeGrafter"/>
</dbReference>
<reference evidence="6 7" key="1">
    <citation type="submission" date="2020-05" db="EMBL/GenBank/DDBJ databases">
        <title>MicrobeNet Type strains.</title>
        <authorList>
            <person name="Nicholson A.C."/>
        </authorList>
    </citation>
    <scope>NUCLEOTIDE SEQUENCE [LARGE SCALE GENOMIC DNA]</scope>
    <source>
        <strain evidence="6 7">JCM 14547</strain>
    </source>
</reference>